<reference evidence="1" key="1">
    <citation type="journal article" date="2019" name="Sci. Rep.">
        <title>Draft genome of Tanacetum cinerariifolium, the natural source of mosquito coil.</title>
        <authorList>
            <person name="Yamashiro T."/>
            <person name="Shiraishi A."/>
            <person name="Satake H."/>
            <person name="Nakayama K."/>
        </authorList>
    </citation>
    <scope>NUCLEOTIDE SEQUENCE</scope>
</reference>
<gene>
    <name evidence="1" type="ORF">Tci_897431</name>
</gene>
<dbReference type="EMBL" id="BKCJ011360905">
    <property type="protein sequence ID" value="GFD25462.1"/>
    <property type="molecule type" value="Genomic_DNA"/>
</dbReference>
<proteinExistence type="predicted"/>
<feature type="non-terminal residue" evidence="1">
    <location>
        <position position="1"/>
    </location>
</feature>
<sequence length="23" mass="2556">SDNASGTVQWILAERKVCDCWSS</sequence>
<name>A0A699UQ64_TANCI</name>
<evidence type="ECO:0000313" key="1">
    <source>
        <dbReference type="EMBL" id="GFD25462.1"/>
    </source>
</evidence>
<comment type="caution">
    <text evidence="1">The sequence shown here is derived from an EMBL/GenBank/DDBJ whole genome shotgun (WGS) entry which is preliminary data.</text>
</comment>
<accession>A0A699UQ64</accession>
<organism evidence="1">
    <name type="scientific">Tanacetum cinerariifolium</name>
    <name type="common">Dalmatian daisy</name>
    <name type="synonym">Chrysanthemum cinerariifolium</name>
    <dbReference type="NCBI Taxonomy" id="118510"/>
    <lineage>
        <taxon>Eukaryota</taxon>
        <taxon>Viridiplantae</taxon>
        <taxon>Streptophyta</taxon>
        <taxon>Embryophyta</taxon>
        <taxon>Tracheophyta</taxon>
        <taxon>Spermatophyta</taxon>
        <taxon>Magnoliopsida</taxon>
        <taxon>eudicotyledons</taxon>
        <taxon>Gunneridae</taxon>
        <taxon>Pentapetalae</taxon>
        <taxon>asterids</taxon>
        <taxon>campanulids</taxon>
        <taxon>Asterales</taxon>
        <taxon>Asteraceae</taxon>
        <taxon>Asteroideae</taxon>
        <taxon>Anthemideae</taxon>
        <taxon>Anthemidinae</taxon>
        <taxon>Tanacetum</taxon>
    </lineage>
</organism>
<dbReference type="AlphaFoldDB" id="A0A699UQ64"/>
<protein>
    <submittedName>
        <fullName evidence="1">Uncharacterized protein</fullName>
    </submittedName>
</protein>